<evidence type="ECO:0000313" key="1">
    <source>
        <dbReference type="EMBL" id="EJW94236.1"/>
    </source>
</evidence>
<organism evidence="1">
    <name type="scientific">gut metagenome</name>
    <dbReference type="NCBI Taxonomy" id="749906"/>
    <lineage>
        <taxon>unclassified sequences</taxon>
        <taxon>metagenomes</taxon>
        <taxon>organismal metagenomes</taxon>
    </lineage>
</organism>
<dbReference type="AlphaFoldDB" id="J9FH41"/>
<accession>J9FH41</accession>
<gene>
    <name evidence="1" type="ORF">EVA_17655</name>
</gene>
<comment type="caution">
    <text evidence="1">The sequence shown here is derived from an EMBL/GenBank/DDBJ whole genome shotgun (WGS) entry which is preliminary data.</text>
</comment>
<name>J9FH41_9ZZZZ</name>
<dbReference type="EMBL" id="AMCI01006487">
    <property type="protein sequence ID" value="EJW94236.1"/>
    <property type="molecule type" value="Genomic_DNA"/>
</dbReference>
<proteinExistence type="predicted"/>
<protein>
    <submittedName>
        <fullName evidence="1">Uncharacterized protein</fullName>
    </submittedName>
</protein>
<feature type="non-terminal residue" evidence="1">
    <location>
        <position position="1"/>
    </location>
</feature>
<reference evidence="1" key="1">
    <citation type="journal article" date="2012" name="PLoS ONE">
        <title>Gene sets for utilization of primary and secondary nutrition supplies in the distal gut of endangered iberian lynx.</title>
        <authorList>
            <person name="Alcaide M."/>
            <person name="Messina E."/>
            <person name="Richter M."/>
            <person name="Bargiela R."/>
            <person name="Peplies J."/>
            <person name="Huws S.A."/>
            <person name="Newbold C.J."/>
            <person name="Golyshin P.N."/>
            <person name="Simon M.A."/>
            <person name="Lopez G."/>
            <person name="Yakimov M.M."/>
            <person name="Ferrer M."/>
        </authorList>
    </citation>
    <scope>NUCLEOTIDE SEQUENCE</scope>
</reference>
<sequence length="29" mass="3332">NTYISDAQLKKIEEGIHSIGREFTQLKLV</sequence>